<feature type="transmembrane region" description="Helical" evidence="1">
    <location>
        <begin position="277"/>
        <end position="295"/>
    </location>
</feature>
<sequence length="597" mass="64819">MTLSLPSRRPSSSPFPPSALLYQSGRSAQLTTNYASSQALGSDLDNAMDYSVEVVLLGKMSKLEKTKLSRFLINNWNPNRPEFAHVEMVPLKAHSKSTKIMPTSIKSPVKTVSDYGIVRNSTIGHNSITGQVASSIHTDDDLQKAAHSIRPGTYNLLGLEGENSSTRLHLGEISLQPASISLITLSTTSTGTVEAKVYVLHEARLVHMLYQVPQIMLLTLSEIFVCIPAMTFAYSESPAGMKTTVQAVNLVTIFIGNCLVILAASVPGRQTDRVQEFLLFAGLAIACALVTWLLVRRYRANQQRRAEREEFIRLLHLKAAEEAAASALAASIPEDQGQHKRGKAVQEENEGEQLGHQLVENEHASLLRPSSQAPQIAEVVWKEKSKADPSETGRIGIAEVISVCREEPVKRTFDHKKSSQVSQASGGSPLLLQTQRSFIILGRSEQGHPSRPGRADSLLAEARKFSYTSGLHQSVWPSCQIISPSKKLSHSAGSPCFSGTTSATSAALASGLATVGVVTSNSNRRRSRGTSLSVWSPHIARMEPDAGGALARYDSFYSVGEQSVGWRVGELAYAEPGFGLDIRSLAEKHLCLEQERS</sequence>
<feature type="transmembrane region" description="Helical" evidence="1">
    <location>
        <begin position="215"/>
        <end position="235"/>
    </location>
</feature>
<protein>
    <submittedName>
        <fullName evidence="2">Uncharacterized protein</fullName>
    </submittedName>
</protein>
<accession>A0A448WF24</accession>
<organism evidence="2 3">
    <name type="scientific">Protopolystoma xenopodis</name>
    <dbReference type="NCBI Taxonomy" id="117903"/>
    <lineage>
        <taxon>Eukaryota</taxon>
        <taxon>Metazoa</taxon>
        <taxon>Spiralia</taxon>
        <taxon>Lophotrochozoa</taxon>
        <taxon>Platyhelminthes</taxon>
        <taxon>Monogenea</taxon>
        <taxon>Polyopisthocotylea</taxon>
        <taxon>Polystomatidea</taxon>
        <taxon>Polystomatidae</taxon>
        <taxon>Protopolystoma</taxon>
    </lineage>
</organism>
<feature type="transmembrane region" description="Helical" evidence="1">
    <location>
        <begin position="247"/>
        <end position="265"/>
    </location>
</feature>
<dbReference type="SUPFAM" id="SSF103473">
    <property type="entry name" value="MFS general substrate transporter"/>
    <property type="match status" value="1"/>
</dbReference>
<dbReference type="Gene3D" id="1.20.1250.20">
    <property type="entry name" value="MFS general substrate transporter like domains"/>
    <property type="match status" value="1"/>
</dbReference>
<dbReference type="AlphaFoldDB" id="A0A448WF24"/>
<dbReference type="EMBL" id="CAAALY010008438">
    <property type="protein sequence ID" value="VEL10237.1"/>
    <property type="molecule type" value="Genomic_DNA"/>
</dbReference>
<keyword evidence="1" id="KW-0472">Membrane</keyword>
<proteinExistence type="predicted"/>
<keyword evidence="1" id="KW-1133">Transmembrane helix</keyword>
<keyword evidence="1" id="KW-0812">Transmembrane</keyword>
<evidence type="ECO:0000313" key="3">
    <source>
        <dbReference type="Proteomes" id="UP000784294"/>
    </source>
</evidence>
<comment type="caution">
    <text evidence="2">The sequence shown here is derived from an EMBL/GenBank/DDBJ whole genome shotgun (WGS) entry which is preliminary data.</text>
</comment>
<gene>
    <name evidence="2" type="ORF">PXEA_LOCUS3677</name>
</gene>
<name>A0A448WF24_9PLAT</name>
<evidence type="ECO:0000256" key="1">
    <source>
        <dbReference type="SAM" id="Phobius"/>
    </source>
</evidence>
<evidence type="ECO:0000313" key="2">
    <source>
        <dbReference type="EMBL" id="VEL10237.1"/>
    </source>
</evidence>
<reference evidence="2" key="1">
    <citation type="submission" date="2018-11" db="EMBL/GenBank/DDBJ databases">
        <authorList>
            <consortium name="Pathogen Informatics"/>
        </authorList>
    </citation>
    <scope>NUCLEOTIDE SEQUENCE</scope>
</reference>
<dbReference type="InterPro" id="IPR036259">
    <property type="entry name" value="MFS_trans_sf"/>
</dbReference>
<keyword evidence="3" id="KW-1185">Reference proteome</keyword>
<dbReference type="Proteomes" id="UP000784294">
    <property type="component" value="Unassembled WGS sequence"/>
</dbReference>
<dbReference type="OrthoDB" id="205993at2759"/>